<organism evidence="2 3">
    <name type="scientific">Prochlorothrix hollandica PCC 9006 = CALU 1027</name>
    <dbReference type="NCBI Taxonomy" id="317619"/>
    <lineage>
        <taxon>Bacteria</taxon>
        <taxon>Bacillati</taxon>
        <taxon>Cyanobacteriota</taxon>
        <taxon>Cyanophyceae</taxon>
        <taxon>Prochlorotrichales</taxon>
        <taxon>Prochlorotrichaceae</taxon>
        <taxon>Prochlorothrix</taxon>
    </lineage>
</organism>
<feature type="domain" description="PIN" evidence="1">
    <location>
        <begin position="4"/>
        <end position="131"/>
    </location>
</feature>
<name>A0A0M2PNM3_PROHO</name>
<dbReference type="SUPFAM" id="SSF88723">
    <property type="entry name" value="PIN domain-like"/>
    <property type="match status" value="1"/>
</dbReference>
<dbReference type="InterPro" id="IPR002716">
    <property type="entry name" value="PIN_dom"/>
</dbReference>
<sequence>MKFIFADTGYWVALLNPGDNLHQKVINLAQALQPAHIVTSEMVLTEVLNDFSKRGEHLRDVAAELIRDLRSHPNTTIIPQTSQQFEQAFILYTQRKDKQWSHTDCVSFNIMEENGITEALAYDKHFAQAGFIPLMRNCRL</sequence>
<gene>
    <name evidence="2" type="ORF">PROH_21315</name>
</gene>
<evidence type="ECO:0000313" key="2">
    <source>
        <dbReference type="EMBL" id="KKI98215.1"/>
    </source>
</evidence>
<dbReference type="InterPro" id="IPR029060">
    <property type="entry name" value="PIN-like_dom_sf"/>
</dbReference>
<dbReference type="GO" id="GO:0004521">
    <property type="term" value="F:RNA endonuclease activity"/>
    <property type="evidence" value="ECO:0007669"/>
    <property type="project" value="InterPro"/>
</dbReference>
<dbReference type="STRING" id="317619.GCA_000332315_03103"/>
<dbReference type="Pfam" id="PF01850">
    <property type="entry name" value="PIN"/>
    <property type="match status" value="1"/>
</dbReference>
<reference evidence="2" key="1">
    <citation type="submission" date="2012-04" db="EMBL/GenBank/DDBJ databases">
        <authorList>
            <person name="Borisov I.G."/>
            <person name="Ivanikova N.V."/>
            <person name="Pinevich A.V."/>
        </authorList>
    </citation>
    <scope>NUCLEOTIDE SEQUENCE</scope>
    <source>
        <strain evidence="2">CALU 1027</strain>
    </source>
</reference>
<dbReference type="PANTHER" id="PTHR42188">
    <property type="entry name" value="23S RRNA-SPECIFIC ENDONUCLEASE VAPC20"/>
    <property type="match status" value="1"/>
</dbReference>
<dbReference type="EMBL" id="AJTX02000010">
    <property type="protein sequence ID" value="KKI98215.1"/>
    <property type="molecule type" value="Genomic_DNA"/>
</dbReference>
<dbReference type="Gene3D" id="3.40.50.1010">
    <property type="entry name" value="5'-nuclease"/>
    <property type="match status" value="1"/>
</dbReference>
<accession>A0A0M2PNM3</accession>
<dbReference type="OrthoDB" id="164456at2"/>
<protein>
    <submittedName>
        <fullName evidence="2">Nucleic acid-binding protein, contains PIN domain protein</fullName>
    </submittedName>
</protein>
<evidence type="ECO:0000313" key="3">
    <source>
        <dbReference type="Proteomes" id="UP000034681"/>
    </source>
</evidence>
<dbReference type="AlphaFoldDB" id="A0A0M2PNM3"/>
<keyword evidence="3" id="KW-1185">Reference proteome</keyword>
<dbReference type="RefSeq" id="WP_017713355.1">
    <property type="nucleotide sequence ID" value="NZ_KB235939.1"/>
</dbReference>
<evidence type="ECO:0000259" key="1">
    <source>
        <dbReference type="Pfam" id="PF01850"/>
    </source>
</evidence>
<dbReference type="Proteomes" id="UP000034681">
    <property type="component" value="Unassembled WGS sequence"/>
</dbReference>
<dbReference type="GO" id="GO:0016075">
    <property type="term" value="P:rRNA catabolic process"/>
    <property type="evidence" value="ECO:0007669"/>
    <property type="project" value="TreeGrafter"/>
</dbReference>
<dbReference type="PANTHER" id="PTHR42188:SF1">
    <property type="entry name" value="23S RRNA-SPECIFIC ENDONUCLEASE VAPC20"/>
    <property type="match status" value="1"/>
</dbReference>
<comment type="caution">
    <text evidence="2">The sequence shown here is derived from an EMBL/GenBank/DDBJ whole genome shotgun (WGS) entry which is preliminary data.</text>
</comment>
<dbReference type="InterPro" id="IPR039018">
    <property type="entry name" value="VapC20-like"/>
</dbReference>
<dbReference type="eggNOG" id="COG2402">
    <property type="taxonomic scope" value="Bacteria"/>
</dbReference>
<proteinExistence type="predicted"/>